<dbReference type="OrthoDB" id="1444301at2"/>
<dbReference type="Gene3D" id="2.160.20.120">
    <property type="match status" value="1"/>
</dbReference>
<dbReference type="Proteomes" id="UP000198379">
    <property type="component" value="Unassembled WGS sequence"/>
</dbReference>
<feature type="chain" id="PRO_5012444218" evidence="1">
    <location>
        <begin position="22"/>
        <end position="239"/>
    </location>
</feature>
<evidence type="ECO:0000313" key="3">
    <source>
        <dbReference type="EMBL" id="SNS30024.1"/>
    </source>
</evidence>
<evidence type="ECO:0000256" key="1">
    <source>
        <dbReference type="SAM" id="SignalP"/>
    </source>
</evidence>
<dbReference type="InterPro" id="IPR021255">
    <property type="entry name" value="DUF2807"/>
</dbReference>
<keyword evidence="1" id="KW-0732">Signal</keyword>
<organism evidence="3 4">
    <name type="scientific">Dokdonia pacifica</name>
    <dbReference type="NCBI Taxonomy" id="1627892"/>
    <lineage>
        <taxon>Bacteria</taxon>
        <taxon>Pseudomonadati</taxon>
        <taxon>Bacteroidota</taxon>
        <taxon>Flavobacteriia</taxon>
        <taxon>Flavobacteriales</taxon>
        <taxon>Flavobacteriaceae</taxon>
        <taxon>Dokdonia</taxon>
    </lineage>
</organism>
<dbReference type="Pfam" id="PF10988">
    <property type="entry name" value="DUF2807"/>
    <property type="match status" value="1"/>
</dbReference>
<dbReference type="AlphaFoldDB" id="A0A239DDU9"/>
<sequence length="239" mass="26091">MTFKSIITIVLVSFLSMQAFAQKPVKLSSDTTTKSFDYSGYTQLDVASDFHVNVSLGQQDAITVNANSNLMEYVNIYKEGNTLFLRLKKNTWFKGKMILDVQLSTNMITDYNASSDAIVILNTPLTSDTVRINCKGDAVFKGNITADTLLVNAKSDAEIKITGSAKKMTANLKSDSEFKNRDFKVQDLKIVLNGDSEAVVTVTNTLDAIASGDSELRYAGNPSKVKQIAKGDSDITAIK</sequence>
<evidence type="ECO:0000313" key="4">
    <source>
        <dbReference type="Proteomes" id="UP000198379"/>
    </source>
</evidence>
<accession>A0A239DDU9</accession>
<feature type="signal peptide" evidence="1">
    <location>
        <begin position="1"/>
        <end position="21"/>
    </location>
</feature>
<keyword evidence="4" id="KW-1185">Reference proteome</keyword>
<protein>
    <submittedName>
        <fullName evidence="3">Putative auto-transporter adhesin, head GIN domain</fullName>
    </submittedName>
</protein>
<gene>
    <name evidence="3" type="ORF">SAMN06265376_110100</name>
</gene>
<reference evidence="3 4" key="1">
    <citation type="submission" date="2017-06" db="EMBL/GenBank/DDBJ databases">
        <authorList>
            <person name="Kim H.J."/>
            <person name="Triplett B.A."/>
        </authorList>
    </citation>
    <scope>NUCLEOTIDE SEQUENCE [LARGE SCALE GENOMIC DNA]</scope>
    <source>
        <strain evidence="3 4">DSM 25597</strain>
    </source>
</reference>
<name>A0A239DDU9_9FLAO</name>
<feature type="domain" description="Putative auto-transporter adhesin head GIN" evidence="2">
    <location>
        <begin position="41"/>
        <end position="222"/>
    </location>
</feature>
<dbReference type="RefSeq" id="WP_089373724.1">
    <property type="nucleotide sequence ID" value="NZ_BMEP01000010.1"/>
</dbReference>
<dbReference type="EMBL" id="FZNY01000010">
    <property type="protein sequence ID" value="SNS30024.1"/>
    <property type="molecule type" value="Genomic_DNA"/>
</dbReference>
<proteinExistence type="predicted"/>
<evidence type="ECO:0000259" key="2">
    <source>
        <dbReference type="Pfam" id="PF10988"/>
    </source>
</evidence>